<evidence type="ECO:0000256" key="4">
    <source>
        <dbReference type="ARBA" id="ARBA00022496"/>
    </source>
</evidence>
<dbReference type="InterPro" id="IPR023996">
    <property type="entry name" value="TonB-dep_OMP_SusC/RagA"/>
</dbReference>
<sequence>MERVRILLEPNTKQMYQLIQVIGRPKRLYHKIWLIMRLTTVLLIACLMQVSAAGLAQKITLNVRNIPLTSVLKEIRKQSGYDVFSDGKDFPKNQKVSVVLKEASIEEALDQILKGLNLTYKIEGNTIAVKQKESRNILEKIIAQLQRIDVSGKVLDEKGQPVPGATIRVKDGKGATITDERGNFTIKNVDEGATIVITFIGYDERELKATSNIGTVKLNLATSKLDEVLVQAYGRTSQRLSTGNISSITTKQIENKPIVNPLLALQGEVAGIAVNQASGYANSGIRIQIQGINSMTKGVDPLFVIDGMPFTSQLPTNVTGSGFSGGKDPNLAGIFPTTMGNPLNFLNPQDIESISVLKDADATAIYGSRGSNGVILITTKKGKPGDSKVNLNLQQGVMKAGRFQQLMNRDQYLQMRKDAYFKTDGLLTSSPQWASAYDLNGVWDSNRYTDWQRELLGTAQYSDFSASLEGGNEFDVYRVGAAFHRQSTIFNYTDASDRKGSLSFNLNHMSKNRKFKATLSSQYQLDFNEAPIVDLGVLALQLSPVAPALLNPDGTLNWQPGPSGNSSWTNPIASNKYAKNNGKTSNLITSLNLSYEILDGLNFSSFFGYSNLQLNEFQTSPLKAMSPDAVRAGNKPSSFFNNSSIYGWQVEPQLRYTSNFSKGVLDVQLGTTFQTKYANQQAINASNYANDLLLESMSAAGNLSRSTSDISEYKYNGVFSRIAYNWDNKYLINLSARRDGSSRFGANNLFHNFWGTGAAWIFSEEKLVKSGLPWLSFGKVKASYGTTGNDQIGDYKYLNLYSPNNYEVNYQGQVGLAPEGLPNPNLQWEETRKFSSGLNLGVFKDRILFDVTYYINRSSNQLLSYVLPIITGGNFINANLPATVQNSGWEFNLRSINIKEGNFSWSSNFNISFNRNKLISFPDIEKSSYATTFAIGKSTYSLNAFQYAGVNSQTGLYQFYNAAGNLTSTPDFSKDRTQNIDLLPKFLGGFKNSFTYRGFQLDILFSFAKQRLPNNTFALASRRPGRLFNQLASISGNYWTNSNQIASLQKVSVTGGGGVADGYSNILSSDASISDASFIRLKNLGLSYSIVPNLLEKARIKDLRLFANAQNLFTITKYNGIDPESGNSNLGPLRTIVFGFQLGL</sequence>
<comment type="subcellular location">
    <subcellularLocation>
        <location evidence="1 10">Cell outer membrane</location>
        <topology evidence="1 10">Multi-pass membrane protein</topology>
    </subcellularLocation>
</comment>
<evidence type="ECO:0000256" key="1">
    <source>
        <dbReference type="ARBA" id="ARBA00004571"/>
    </source>
</evidence>
<dbReference type="InterPro" id="IPR008969">
    <property type="entry name" value="CarboxyPept-like_regulatory"/>
</dbReference>
<accession>A0A2U2PHD5</accession>
<dbReference type="InterPro" id="IPR023997">
    <property type="entry name" value="TonB-dep_OMP_SusC/RagA_CS"/>
</dbReference>
<dbReference type="GO" id="GO:0006826">
    <property type="term" value="P:iron ion transport"/>
    <property type="evidence" value="ECO:0007669"/>
    <property type="project" value="UniProtKB-KW"/>
</dbReference>
<dbReference type="EMBL" id="QEAS01000007">
    <property type="protein sequence ID" value="PWG80823.1"/>
    <property type="molecule type" value="Genomic_DNA"/>
</dbReference>
<evidence type="ECO:0000256" key="7">
    <source>
        <dbReference type="ARBA" id="ARBA00023077"/>
    </source>
</evidence>
<dbReference type="InterPro" id="IPR012910">
    <property type="entry name" value="Plug_dom"/>
</dbReference>
<dbReference type="Gene3D" id="2.40.170.20">
    <property type="entry name" value="TonB-dependent receptor, beta-barrel domain"/>
    <property type="match status" value="1"/>
</dbReference>
<evidence type="ECO:0000313" key="13">
    <source>
        <dbReference type="EMBL" id="PWG80823.1"/>
    </source>
</evidence>
<dbReference type="NCBIfam" id="TIGR04056">
    <property type="entry name" value="OMP_RagA_SusC"/>
    <property type="match status" value="1"/>
</dbReference>
<comment type="similarity">
    <text evidence="10 11">Belongs to the TonB-dependent receptor family.</text>
</comment>
<dbReference type="Pfam" id="PF07660">
    <property type="entry name" value="STN"/>
    <property type="match status" value="1"/>
</dbReference>
<evidence type="ECO:0000256" key="6">
    <source>
        <dbReference type="ARBA" id="ARBA00023004"/>
    </source>
</evidence>
<dbReference type="NCBIfam" id="TIGR04057">
    <property type="entry name" value="SusC_RagA_signa"/>
    <property type="match status" value="1"/>
</dbReference>
<evidence type="ECO:0000256" key="8">
    <source>
        <dbReference type="ARBA" id="ARBA00023136"/>
    </source>
</evidence>
<dbReference type="InterPro" id="IPR037066">
    <property type="entry name" value="Plug_dom_sf"/>
</dbReference>
<keyword evidence="5 10" id="KW-0812">Transmembrane</keyword>
<dbReference type="PROSITE" id="PS52016">
    <property type="entry name" value="TONB_DEPENDENT_REC_3"/>
    <property type="match status" value="1"/>
</dbReference>
<dbReference type="InterPro" id="IPR039426">
    <property type="entry name" value="TonB-dep_rcpt-like"/>
</dbReference>
<name>A0A2U2PHD5_9SPHI</name>
<evidence type="ECO:0000256" key="11">
    <source>
        <dbReference type="RuleBase" id="RU003357"/>
    </source>
</evidence>
<keyword evidence="7 11" id="KW-0798">TonB box</keyword>
<dbReference type="InterPro" id="IPR000531">
    <property type="entry name" value="Beta-barrel_TonB"/>
</dbReference>
<organism evidence="13 14">
    <name type="scientific">Pararcticibacter amylolyticus</name>
    <dbReference type="NCBI Taxonomy" id="2173175"/>
    <lineage>
        <taxon>Bacteria</taxon>
        <taxon>Pseudomonadati</taxon>
        <taxon>Bacteroidota</taxon>
        <taxon>Sphingobacteriia</taxon>
        <taxon>Sphingobacteriales</taxon>
        <taxon>Sphingobacteriaceae</taxon>
        <taxon>Pararcticibacter</taxon>
    </lineage>
</organism>
<dbReference type="Gene3D" id="3.55.50.30">
    <property type="match status" value="1"/>
</dbReference>
<feature type="domain" description="Secretin/TonB short N-terminal" evidence="12">
    <location>
        <begin position="81"/>
        <end position="132"/>
    </location>
</feature>
<dbReference type="GO" id="GO:0009279">
    <property type="term" value="C:cell outer membrane"/>
    <property type="evidence" value="ECO:0007669"/>
    <property type="project" value="UniProtKB-SubCell"/>
</dbReference>
<dbReference type="SMART" id="SM00965">
    <property type="entry name" value="STN"/>
    <property type="match status" value="1"/>
</dbReference>
<reference evidence="13 14" key="1">
    <citation type="submission" date="2018-04" db="EMBL/GenBank/DDBJ databases">
        <title>Pedobacter chongqingensis sp. nov., isolated from a rottenly hemp rope.</title>
        <authorList>
            <person name="Cai Y."/>
        </authorList>
    </citation>
    <scope>NUCLEOTIDE SEQUENCE [LARGE SCALE GENOMIC DNA]</scope>
    <source>
        <strain evidence="13 14">FJ4-8</strain>
    </source>
</reference>
<gene>
    <name evidence="13" type="ORF">DDR33_10220</name>
</gene>
<keyword evidence="2 10" id="KW-0813">Transport</keyword>
<evidence type="ECO:0000256" key="9">
    <source>
        <dbReference type="ARBA" id="ARBA00023237"/>
    </source>
</evidence>
<dbReference type="SUPFAM" id="SSF56935">
    <property type="entry name" value="Porins"/>
    <property type="match status" value="1"/>
</dbReference>
<proteinExistence type="inferred from homology"/>
<protein>
    <submittedName>
        <fullName evidence="13">SusC/RagA family TonB-linked outer membrane protein</fullName>
    </submittedName>
</protein>
<dbReference type="InterPro" id="IPR036942">
    <property type="entry name" value="Beta-barrel_TonB_sf"/>
</dbReference>
<dbReference type="AlphaFoldDB" id="A0A2U2PHD5"/>
<dbReference type="Pfam" id="PF00593">
    <property type="entry name" value="TonB_dep_Rec_b-barrel"/>
    <property type="match status" value="1"/>
</dbReference>
<dbReference type="Gene3D" id="2.60.40.1120">
    <property type="entry name" value="Carboxypeptidase-like, regulatory domain"/>
    <property type="match status" value="1"/>
</dbReference>
<evidence type="ECO:0000259" key="12">
    <source>
        <dbReference type="SMART" id="SM00965"/>
    </source>
</evidence>
<evidence type="ECO:0000256" key="3">
    <source>
        <dbReference type="ARBA" id="ARBA00022452"/>
    </source>
</evidence>
<keyword evidence="8 10" id="KW-0472">Membrane</keyword>
<dbReference type="Pfam" id="PF13715">
    <property type="entry name" value="CarbopepD_reg_2"/>
    <property type="match status" value="1"/>
</dbReference>
<dbReference type="InterPro" id="IPR011662">
    <property type="entry name" value="Secretin/TonB_short_N"/>
</dbReference>
<keyword evidence="9 10" id="KW-0998">Cell outer membrane</keyword>
<evidence type="ECO:0000256" key="2">
    <source>
        <dbReference type="ARBA" id="ARBA00022448"/>
    </source>
</evidence>
<evidence type="ECO:0000256" key="5">
    <source>
        <dbReference type="ARBA" id="ARBA00022692"/>
    </source>
</evidence>
<evidence type="ECO:0000313" key="14">
    <source>
        <dbReference type="Proteomes" id="UP000245647"/>
    </source>
</evidence>
<keyword evidence="14" id="KW-1185">Reference proteome</keyword>
<dbReference type="Proteomes" id="UP000245647">
    <property type="component" value="Unassembled WGS sequence"/>
</dbReference>
<keyword evidence="4" id="KW-0410">Iron transport</keyword>
<dbReference type="Pfam" id="PF07715">
    <property type="entry name" value="Plug"/>
    <property type="match status" value="1"/>
</dbReference>
<keyword evidence="6" id="KW-0408">Iron</keyword>
<keyword evidence="4" id="KW-0406">Ion transport</keyword>
<keyword evidence="3 10" id="KW-1134">Transmembrane beta strand</keyword>
<evidence type="ECO:0000256" key="10">
    <source>
        <dbReference type="PROSITE-ProRule" id="PRU01360"/>
    </source>
</evidence>
<dbReference type="Gene3D" id="2.170.130.10">
    <property type="entry name" value="TonB-dependent receptor, plug domain"/>
    <property type="match status" value="1"/>
</dbReference>
<comment type="caution">
    <text evidence="13">The sequence shown here is derived from an EMBL/GenBank/DDBJ whole genome shotgun (WGS) entry which is preliminary data.</text>
</comment>
<dbReference type="SUPFAM" id="SSF49464">
    <property type="entry name" value="Carboxypeptidase regulatory domain-like"/>
    <property type="match status" value="1"/>
</dbReference>